<dbReference type="AlphaFoldDB" id="A0A2M9C8R5"/>
<accession>A0A2M9C8R5</accession>
<protein>
    <submittedName>
        <fullName evidence="1">Uncharacterized protein</fullName>
    </submittedName>
</protein>
<gene>
    <name evidence="1" type="ORF">CLV73_1233</name>
</gene>
<comment type="caution">
    <text evidence="1">The sequence shown here is derived from an EMBL/GenBank/DDBJ whole genome shotgun (WGS) entry which is preliminary data.</text>
</comment>
<dbReference type="RefSeq" id="WP_100375954.1">
    <property type="nucleotide sequence ID" value="NZ_PGFD01000001.1"/>
</dbReference>
<keyword evidence="2" id="KW-1185">Reference proteome</keyword>
<name>A0A2M9C8R5_9FLAO</name>
<reference evidence="1 2" key="1">
    <citation type="submission" date="2017-11" db="EMBL/GenBank/DDBJ databases">
        <title>Genomic Encyclopedia of Archaeal and Bacterial Type Strains, Phase II (KMG-II): From Individual Species to Whole Genera.</title>
        <authorList>
            <person name="Goeker M."/>
        </authorList>
    </citation>
    <scope>NUCLEOTIDE SEQUENCE [LARGE SCALE GENOMIC DNA]</scope>
    <source>
        <strain evidence="1 2">DSM 27617</strain>
    </source>
</reference>
<organism evidence="1 2">
    <name type="scientific">Chryseobacterium geocarposphaerae</name>
    <dbReference type="NCBI Taxonomy" id="1416776"/>
    <lineage>
        <taxon>Bacteria</taxon>
        <taxon>Pseudomonadati</taxon>
        <taxon>Bacteroidota</taxon>
        <taxon>Flavobacteriia</taxon>
        <taxon>Flavobacteriales</taxon>
        <taxon>Weeksellaceae</taxon>
        <taxon>Chryseobacterium group</taxon>
        <taxon>Chryseobacterium</taxon>
    </lineage>
</organism>
<proteinExistence type="predicted"/>
<evidence type="ECO:0000313" key="1">
    <source>
        <dbReference type="EMBL" id="PJJ67231.1"/>
    </source>
</evidence>
<dbReference type="Proteomes" id="UP000228740">
    <property type="component" value="Unassembled WGS sequence"/>
</dbReference>
<evidence type="ECO:0000313" key="2">
    <source>
        <dbReference type="Proteomes" id="UP000228740"/>
    </source>
</evidence>
<sequence>MKILKFILLLFPILIFTQNSLPDLRLNDNTDVSNDVQKLLKLKGNEIAVSFYTNGGLGYQFTIDNFIYKENGDILHYKDKIYFKRGKKHERNKIKMSESEKTDLKSIVQSEFFRDFTKYTQADFRYSEKNHQICATDSIDDAPENFVMITQNGKQNTTMVYLPKNNAKCSAEGSPLMKFIQLHQLFGIELER</sequence>
<dbReference type="EMBL" id="PGFD01000001">
    <property type="protein sequence ID" value="PJJ67231.1"/>
    <property type="molecule type" value="Genomic_DNA"/>
</dbReference>